<dbReference type="GO" id="GO:0005509">
    <property type="term" value="F:calcium ion binding"/>
    <property type="evidence" value="ECO:0007669"/>
    <property type="project" value="TreeGrafter"/>
</dbReference>
<keyword evidence="6" id="KW-1185">Reference proteome</keyword>
<reference evidence="5" key="1">
    <citation type="submission" date="2022-01" db="EMBL/GenBank/DDBJ databases">
        <authorList>
            <person name="King R."/>
        </authorList>
    </citation>
    <scope>NUCLEOTIDE SEQUENCE</scope>
</reference>
<evidence type="ECO:0000256" key="3">
    <source>
        <dbReference type="PIRSR" id="PIRSR605511-2"/>
    </source>
</evidence>
<evidence type="ECO:0000313" key="5">
    <source>
        <dbReference type="EMBL" id="CAG9859515.1"/>
    </source>
</evidence>
<evidence type="ECO:0000256" key="1">
    <source>
        <dbReference type="ARBA" id="ARBA00008853"/>
    </source>
</evidence>
<evidence type="ECO:0000256" key="2">
    <source>
        <dbReference type="PIRSR" id="PIRSR605511-1"/>
    </source>
</evidence>
<dbReference type="Pfam" id="PF08450">
    <property type="entry name" value="SGL"/>
    <property type="match status" value="1"/>
</dbReference>
<dbReference type="OrthoDB" id="423498at2759"/>
<dbReference type="PRINTS" id="PR01790">
    <property type="entry name" value="SMP30FAMILY"/>
</dbReference>
<evidence type="ECO:0000259" key="4">
    <source>
        <dbReference type="Pfam" id="PF08450"/>
    </source>
</evidence>
<feature type="domain" description="SMP-30/Gluconolactonase/LRE-like region" evidence="4">
    <location>
        <begin position="28"/>
        <end position="281"/>
    </location>
</feature>
<keyword evidence="3" id="KW-0479">Metal-binding</keyword>
<dbReference type="Proteomes" id="UP001153712">
    <property type="component" value="Chromosome 2"/>
</dbReference>
<name>A0A9N9TP98_PHYSR</name>
<feature type="binding site" evidence="3">
    <location>
        <position position="222"/>
    </location>
    <ligand>
        <name>a divalent metal cation</name>
        <dbReference type="ChEBI" id="CHEBI:60240"/>
    </ligand>
</feature>
<protein>
    <recommendedName>
        <fullName evidence="4">SMP-30/Gluconolactonase/LRE-like region domain-containing protein</fullName>
    </recommendedName>
</protein>
<feature type="active site" description="Proton donor/acceptor" evidence="2">
    <location>
        <position position="222"/>
    </location>
</feature>
<dbReference type="InterPro" id="IPR013658">
    <property type="entry name" value="SGL"/>
</dbReference>
<dbReference type="AlphaFoldDB" id="A0A9N9TP98"/>
<dbReference type="PANTHER" id="PTHR10907">
    <property type="entry name" value="REGUCALCIN"/>
    <property type="match status" value="1"/>
</dbReference>
<dbReference type="InterPro" id="IPR011042">
    <property type="entry name" value="6-blade_b-propeller_TolB-like"/>
</dbReference>
<dbReference type="Gene3D" id="2.120.10.30">
    <property type="entry name" value="TolB, C-terminal domain"/>
    <property type="match status" value="1"/>
</dbReference>
<proteinExistence type="inferred from homology"/>
<evidence type="ECO:0000313" key="6">
    <source>
        <dbReference type="Proteomes" id="UP001153712"/>
    </source>
</evidence>
<comment type="similarity">
    <text evidence="1">Belongs to the SMP-30/CGR1 family.</text>
</comment>
<dbReference type="GO" id="GO:0004341">
    <property type="term" value="F:gluconolactonase activity"/>
    <property type="evidence" value="ECO:0007669"/>
    <property type="project" value="TreeGrafter"/>
</dbReference>
<dbReference type="InterPro" id="IPR005511">
    <property type="entry name" value="SMP-30"/>
</dbReference>
<organism evidence="5 6">
    <name type="scientific">Phyllotreta striolata</name>
    <name type="common">Striped flea beetle</name>
    <name type="synonym">Crioceris striolata</name>
    <dbReference type="NCBI Taxonomy" id="444603"/>
    <lineage>
        <taxon>Eukaryota</taxon>
        <taxon>Metazoa</taxon>
        <taxon>Ecdysozoa</taxon>
        <taxon>Arthropoda</taxon>
        <taxon>Hexapoda</taxon>
        <taxon>Insecta</taxon>
        <taxon>Pterygota</taxon>
        <taxon>Neoptera</taxon>
        <taxon>Endopterygota</taxon>
        <taxon>Coleoptera</taxon>
        <taxon>Polyphaga</taxon>
        <taxon>Cucujiformia</taxon>
        <taxon>Chrysomeloidea</taxon>
        <taxon>Chrysomelidae</taxon>
        <taxon>Galerucinae</taxon>
        <taxon>Alticini</taxon>
        <taxon>Phyllotreta</taxon>
    </lineage>
</organism>
<keyword evidence="3" id="KW-0862">Zinc</keyword>
<gene>
    <name evidence="5" type="ORF">PHYEVI_LOCUS5889</name>
</gene>
<dbReference type="GO" id="GO:0019853">
    <property type="term" value="P:L-ascorbic acid biosynthetic process"/>
    <property type="evidence" value="ECO:0007669"/>
    <property type="project" value="TreeGrafter"/>
</dbReference>
<comment type="cofactor">
    <cofactor evidence="3">
        <name>Zn(2+)</name>
        <dbReference type="ChEBI" id="CHEBI:29105"/>
    </cofactor>
    <text evidence="3">Binds 1 divalent metal cation per subunit.</text>
</comment>
<dbReference type="PANTHER" id="PTHR10907:SF66">
    <property type="entry name" value="MIP34848P1-RELATED"/>
    <property type="match status" value="1"/>
</dbReference>
<dbReference type="SUPFAM" id="SSF63829">
    <property type="entry name" value="Calcium-dependent phosphotriesterase"/>
    <property type="match status" value="1"/>
</dbReference>
<accession>A0A9N9TP98</accession>
<sequence>MCDDAAGSKNYEFIPITKCPLEYGTRLFYDDCTQSLYFVDMPKATVYKYSLACKKLTKAKIGCEGQLAFMFPVEGSNCKFIAGIGRKIVFVNWDGEVDAVPDFEEILEVDTEPDLCKNMLNGAKIDFCGRLWAGTMGPVDDKGNVAPGKGSLYRISQGCSSKQKCRIGITGGLAFDCKKNKMYFCDTNDPKIFQYDLSKDGTIGNEKMIFDFAKNKLEGKPDGMYVDKKGDLWVCVVFGSALIKIDVCNGSIKEKIDCPTAQVTSVVFGGQKLNEVYITTGKLCVGGKPPEGPAGMTLQIKGLEAGGIKDVRYKE</sequence>
<dbReference type="EMBL" id="OU900095">
    <property type="protein sequence ID" value="CAG9859515.1"/>
    <property type="molecule type" value="Genomic_DNA"/>
</dbReference>
<feature type="binding site" evidence="3">
    <location>
        <position position="121"/>
    </location>
    <ligand>
        <name>substrate</name>
    </ligand>
</feature>